<reference evidence="12" key="1">
    <citation type="submission" date="2014-08" db="EMBL/GenBank/DDBJ databases">
        <authorList>
            <person name="Edwards T."/>
        </authorList>
    </citation>
    <scope>NUCLEOTIDE SEQUENCE [LARGE SCALE GENOMIC DNA]</scope>
</reference>
<accession>A0A0K2VZJ8</accession>
<dbReference type="PANTHER" id="PTHR23028:SF53">
    <property type="entry name" value="ACYL_TRANSF_3 DOMAIN-CONTAINING PROTEIN"/>
    <property type="match status" value="1"/>
</dbReference>
<evidence type="ECO:0000256" key="2">
    <source>
        <dbReference type="ARBA" id="ARBA00022475"/>
    </source>
</evidence>
<feature type="domain" description="Acyltransferase 3" evidence="9">
    <location>
        <begin position="55"/>
        <end position="365"/>
    </location>
</feature>
<dbReference type="GO" id="GO:0016747">
    <property type="term" value="F:acyltransferase activity, transferring groups other than amino-acyl groups"/>
    <property type="evidence" value="ECO:0007669"/>
    <property type="project" value="InterPro"/>
</dbReference>
<feature type="transmembrane region" description="Helical" evidence="8">
    <location>
        <begin position="180"/>
        <end position="201"/>
    </location>
</feature>
<feature type="transmembrane region" description="Helical" evidence="8">
    <location>
        <begin position="274"/>
        <end position="304"/>
    </location>
</feature>
<keyword evidence="5 8" id="KW-1133">Transmembrane helix</keyword>
<proteinExistence type="predicted"/>
<evidence type="ECO:0000256" key="5">
    <source>
        <dbReference type="ARBA" id="ARBA00022989"/>
    </source>
</evidence>
<gene>
    <name evidence="11" type="ORF">MPL1032_220070</name>
</gene>
<keyword evidence="4 8" id="KW-0812">Transmembrane</keyword>
<dbReference type="Pfam" id="PF01757">
    <property type="entry name" value="Acyl_transf_3"/>
    <property type="match status" value="1"/>
</dbReference>
<evidence type="ECO:0000313" key="11">
    <source>
        <dbReference type="EMBL" id="CDX57592.1"/>
    </source>
</evidence>
<feature type="transmembrane region" description="Helical" evidence="8">
    <location>
        <begin position="380"/>
        <end position="404"/>
    </location>
</feature>
<dbReference type="Gene3D" id="3.40.50.1110">
    <property type="entry name" value="SGNH hydrolase"/>
    <property type="match status" value="1"/>
</dbReference>
<evidence type="ECO:0000256" key="4">
    <source>
        <dbReference type="ARBA" id="ARBA00022692"/>
    </source>
</evidence>
<keyword evidence="6 8" id="KW-0472">Membrane</keyword>
<sequence length="692" mass="75478">MHGNDVTRLGNSVTRGTQPIGQRATVVFVAVVALSLYRKITSIPGAPCPRYLRTDIQALRGLAVLLVVLYHARLGPGAAGYLGVDIFFVISGFLITGLVRTRVEQSRFSFWEFYYRRAKRLLPAAYVVIALTTIAAPFFLSEVELKEFQNQILGALTFTGNIVIWFQSDYFGAAAETKPLLHFWSLAIEEQFYLLLPAFLVLAPRRWWLAGVGVLLVASFSLRLYLTSRDPSAAFFLLPTRFWEMALGSFGALLPISPSVVARLSKLRVPALTLLLFIAVVPIGSPHPVADAALVCLATLVLLLAPSRDNVAVRGMARIGDVSYSLYLVHWPVLVFVRAAWLADTPALAIYSAIAFSFVAGWVLHRFVEEPFRRGYATSPVRLSSGLVAVAVLLGISPSFAIAATQSNIDFANIRRINEGLGPECDFRPGSPPQEIPRNCRTTDKPELLVWGDSFAMAVVPGLAKTVGKTGLAQLTMSACLPAIGIAGFSKPSTASPYSRAFGESCIRFNDSVLRILKARPEIKTIVISSPFGVAAPDEFMLLKRTKDTFTEVNLSIDEAVGGIKALVEAVRALGKRVVVLAPPPVGNIDIGDCLERKARGIVIVGPYSDCKIYVEQYRRSHSATLDLLNQVTLKAGVEVISYHDFLCDGTTCKTKIGGKFLYRDSGHLSYEGSEIIARQTRLAERLIAAAR</sequence>
<feature type="transmembrane region" description="Helical" evidence="8">
    <location>
        <begin position="121"/>
        <end position="140"/>
    </location>
</feature>
<feature type="transmembrane region" description="Helical" evidence="8">
    <location>
        <begin position="207"/>
        <end position="226"/>
    </location>
</feature>
<evidence type="ECO:0000256" key="1">
    <source>
        <dbReference type="ARBA" id="ARBA00004651"/>
    </source>
</evidence>
<dbReference type="SUPFAM" id="SSF52266">
    <property type="entry name" value="SGNH hydrolase"/>
    <property type="match status" value="1"/>
</dbReference>
<dbReference type="InterPro" id="IPR036514">
    <property type="entry name" value="SGNH_hydro_sf"/>
</dbReference>
<dbReference type="Proteomes" id="UP000182888">
    <property type="component" value="Unassembled WGS sequence"/>
</dbReference>
<dbReference type="GO" id="GO:0016788">
    <property type="term" value="F:hydrolase activity, acting on ester bonds"/>
    <property type="evidence" value="ECO:0007669"/>
    <property type="project" value="UniProtKB-ARBA"/>
</dbReference>
<dbReference type="InterPro" id="IPR050879">
    <property type="entry name" value="Acyltransferase_3"/>
</dbReference>
<evidence type="ECO:0000256" key="8">
    <source>
        <dbReference type="SAM" id="Phobius"/>
    </source>
</evidence>
<comment type="subcellular location">
    <subcellularLocation>
        <location evidence="1">Cell membrane</location>
        <topology evidence="1">Multi-pass membrane protein</topology>
    </subcellularLocation>
</comment>
<feature type="transmembrane region" description="Helical" evidence="8">
    <location>
        <begin position="349"/>
        <end position="368"/>
    </location>
</feature>
<feature type="transmembrane region" description="Helical" evidence="8">
    <location>
        <begin position="58"/>
        <end position="74"/>
    </location>
</feature>
<evidence type="ECO:0000259" key="9">
    <source>
        <dbReference type="Pfam" id="PF01757"/>
    </source>
</evidence>
<keyword evidence="7 11" id="KW-0012">Acyltransferase</keyword>
<keyword evidence="3 11" id="KW-0808">Transferase</keyword>
<dbReference type="InterPro" id="IPR043968">
    <property type="entry name" value="SGNH"/>
</dbReference>
<dbReference type="InterPro" id="IPR002656">
    <property type="entry name" value="Acyl_transf_3_dom"/>
</dbReference>
<dbReference type="EMBL" id="CCND01000015">
    <property type="protein sequence ID" value="CDX57592.1"/>
    <property type="molecule type" value="Genomic_DNA"/>
</dbReference>
<protein>
    <submittedName>
        <fullName evidence="11">Acyltransferase 3</fullName>
    </submittedName>
</protein>
<dbReference type="AlphaFoldDB" id="A0A0K2VZJ8"/>
<evidence type="ECO:0000313" key="12">
    <source>
        <dbReference type="Proteomes" id="UP000182888"/>
    </source>
</evidence>
<feature type="domain" description="SGNH" evidence="10">
    <location>
        <begin position="425"/>
        <end position="680"/>
    </location>
</feature>
<dbReference type="PANTHER" id="PTHR23028">
    <property type="entry name" value="ACETYLTRANSFERASE"/>
    <property type="match status" value="1"/>
</dbReference>
<evidence type="ECO:0000259" key="10">
    <source>
        <dbReference type="Pfam" id="PF19040"/>
    </source>
</evidence>
<feature type="transmembrane region" description="Helical" evidence="8">
    <location>
        <begin position="324"/>
        <end position="343"/>
    </location>
</feature>
<keyword evidence="2" id="KW-1003">Cell membrane</keyword>
<name>A0A0K2VZJ8_MESPL</name>
<organism evidence="11 12">
    <name type="scientific">Mesorhizobium plurifarium</name>
    <dbReference type="NCBI Taxonomy" id="69974"/>
    <lineage>
        <taxon>Bacteria</taxon>
        <taxon>Pseudomonadati</taxon>
        <taxon>Pseudomonadota</taxon>
        <taxon>Alphaproteobacteria</taxon>
        <taxon>Hyphomicrobiales</taxon>
        <taxon>Phyllobacteriaceae</taxon>
        <taxon>Mesorhizobium</taxon>
    </lineage>
</organism>
<dbReference type="GO" id="GO:0005886">
    <property type="term" value="C:plasma membrane"/>
    <property type="evidence" value="ECO:0007669"/>
    <property type="project" value="UniProtKB-SubCell"/>
</dbReference>
<feature type="transmembrane region" description="Helical" evidence="8">
    <location>
        <begin position="20"/>
        <end position="37"/>
    </location>
</feature>
<dbReference type="Pfam" id="PF19040">
    <property type="entry name" value="SGNH"/>
    <property type="match status" value="1"/>
</dbReference>
<dbReference type="GO" id="GO:0009103">
    <property type="term" value="P:lipopolysaccharide biosynthetic process"/>
    <property type="evidence" value="ECO:0007669"/>
    <property type="project" value="TreeGrafter"/>
</dbReference>
<evidence type="ECO:0000256" key="3">
    <source>
        <dbReference type="ARBA" id="ARBA00022679"/>
    </source>
</evidence>
<evidence type="ECO:0000256" key="7">
    <source>
        <dbReference type="ARBA" id="ARBA00023315"/>
    </source>
</evidence>
<feature type="transmembrane region" description="Helical" evidence="8">
    <location>
        <begin position="80"/>
        <end position="100"/>
    </location>
</feature>
<evidence type="ECO:0000256" key="6">
    <source>
        <dbReference type="ARBA" id="ARBA00023136"/>
    </source>
</evidence>
<feature type="transmembrane region" description="Helical" evidence="8">
    <location>
        <begin position="233"/>
        <end position="254"/>
    </location>
</feature>